<dbReference type="PANTHER" id="PTHR33540">
    <property type="entry name" value="TRNA THREONYLCARBAMOYLADENOSINE BIOSYNTHESIS PROTEIN TSAE"/>
    <property type="match status" value="1"/>
</dbReference>
<evidence type="ECO:0000256" key="4">
    <source>
        <dbReference type="ARBA" id="ARBA00022490"/>
    </source>
</evidence>
<evidence type="ECO:0000256" key="5">
    <source>
        <dbReference type="ARBA" id="ARBA00022694"/>
    </source>
</evidence>
<dbReference type="InterPro" id="IPR003442">
    <property type="entry name" value="T6A_TsaE"/>
</dbReference>
<name>A0ABT1W098_9PROT</name>
<dbReference type="NCBIfam" id="TIGR00150">
    <property type="entry name" value="T6A_YjeE"/>
    <property type="match status" value="1"/>
</dbReference>
<keyword evidence="7" id="KW-0547">Nucleotide-binding</keyword>
<reference evidence="12 13" key="1">
    <citation type="submission" date="2022-06" db="EMBL/GenBank/DDBJ databases">
        <title>Rhizosaccharibacter gen. nov. sp. nov. KSS12, endophytic bacteria isolated from sugarcane.</title>
        <authorList>
            <person name="Pitiwittayakul N."/>
        </authorList>
    </citation>
    <scope>NUCLEOTIDE SEQUENCE [LARGE SCALE GENOMIC DNA]</scope>
    <source>
        <strain evidence="12 13">KSS12</strain>
    </source>
</reference>
<evidence type="ECO:0000256" key="11">
    <source>
        <dbReference type="SAM" id="MobiDB-lite"/>
    </source>
</evidence>
<dbReference type="RefSeq" id="WP_422920773.1">
    <property type="nucleotide sequence ID" value="NZ_JAMZEJ010000009.1"/>
</dbReference>
<keyword evidence="5" id="KW-0819">tRNA processing</keyword>
<keyword evidence="8" id="KW-0067">ATP-binding</keyword>
<dbReference type="PANTHER" id="PTHR33540:SF2">
    <property type="entry name" value="TRNA THREONYLCARBAMOYLADENOSINE BIOSYNTHESIS PROTEIN TSAE"/>
    <property type="match status" value="1"/>
</dbReference>
<gene>
    <name evidence="12" type="primary">tsaE</name>
    <name evidence="12" type="ORF">NFI88_14340</name>
</gene>
<dbReference type="SUPFAM" id="SSF52540">
    <property type="entry name" value="P-loop containing nucleoside triphosphate hydrolases"/>
    <property type="match status" value="1"/>
</dbReference>
<evidence type="ECO:0000313" key="12">
    <source>
        <dbReference type="EMBL" id="MCQ8242016.1"/>
    </source>
</evidence>
<accession>A0ABT1W098</accession>
<dbReference type="EMBL" id="JAMZEJ010000009">
    <property type="protein sequence ID" value="MCQ8242016.1"/>
    <property type="molecule type" value="Genomic_DNA"/>
</dbReference>
<evidence type="ECO:0000313" key="13">
    <source>
        <dbReference type="Proteomes" id="UP001524547"/>
    </source>
</evidence>
<evidence type="ECO:0000256" key="3">
    <source>
        <dbReference type="ARBA" id="ARBA00019010"/>
    </source>
</evidence>
<keyword evidence="4" id="KW-0963">Cytoplasm</keyword>
<dbReference type="InterPro" id="IPR027417">
    <property type="entry name" value="P-loop_NTPase"/>
</dbReference>
<evidence type="ECO:0000256" key="10">
    <source>
        <dbReference type="ARBA" id="ARBA00032441"/>
    </source>
</evidence>
<evidence type="ECO:0000256" key="7">
    <source>
        <dbReference type="ARBA" id="ARBA00022741"/>
    </source>
</evidence>
<dbReference type="Proteomes" id="UP001524547">
    <property type="component" value="Unassembled WGS sequence"/>
</dbReference>
<protein>
    <recommendedName>
        <fullName evidence="3">tRNA threonylcarbamoyladenosine biosynthesis protein TsaE</fullName>
    </recommendedName>
    <alternativeName>
        <fullName evidence="10">t(6)A37 threonylcarbamoyladenosine biosynthesis protein TsaE</fullName>
    </alternativeName>
</protein>
<comment type="similarity">
    <text evidence="2">Belongs to the TsaE family.</text>
</comment>
<evidence type="ECO:0000256" key="9">
    <source>
        <dbReference type="ARBA" id="ARBA00022842"/>
    </source>
</evidence>
<organism evidence="12 13">
    <name type="scientific">Rhizosaccharibacter radicis</name>
    <dbReference type="NCBI Taxonomy" id="2782605"/>
    <lineage>
        <taxon>Bacteria</taxon>
        <taxon>Pseudomonadati</taxon>
        <taxon>Pseudomonadota</taxon>
        <taxon>Alphaproteobacteria</taxon>
        <taxon>Acetobacterales</taxon>
        <taxon>Acetobacteraceae</taxon>
        <taxon>Rhizosaccharibacter</taxon>
    </lineage>
</organism>
<evidence type="ECO:0000256" key="6">
    <source>
        <dbReference type="ARBA" id="ARBA00022723"/>
    </source>
</evidence>
<keyword evidence="9" id="KW-0460">Magnesium</keyword>
<proteinExistence type="inferred from homology"/>
<comment type="subcellular location">
    <subcellularLocation>
        <location evidence="1">Cytoplasm</location>
    </subcellularLocation>
</comment>
<evidence type="ECO:0000256" key="2">
    <source>
        <dbReference type="ARBA" id="ARBA00007599"/>
    </source>
</evidence>
<dbReference type="Pfam" id="PF02367">
    <property type="entry name" value="TsaE"/>
    <property type="match status" value="1"/>
</dbReference>
<dbReference type="Gene3D" id="3.40.50.300">
    <property type="entry name" value="P-loop containing nucleotide triphosphate hydrolases"/>
    <property type="match status" value="1"/>
</dbReference>
<comment type="caution">
    <text evidence="12">The sequence shown here is derived from an EMBL/GenBank/DDBJ whole genome shotgun (WGS) entry which is preliminary data.</text>
</comment>
<keyword evidence="6" id="KW-0479">Metal-binding</keyword>
<feature type="region of interest" description="Disordered" evidence="11">
    <location>
        <begin position="131"/>
        <end position="164"/>
    </location>
</feature>
<sequence length="164" mass="17349">MDHPQFRLLPDLAATETLARQLAPLLSPGSALLLEGPLGAGKTALARALLRHLCRDPGLEVPSPSYTLVQFYDAPGGTVAHFDLWRLDGPAALAELGWEEAREGVVIVEWPDRLGPLRPAGAFTVRLEPLAAGPGAPDGEAPRRAVLEGWPPLAAATDPEGSCR</sequence>
<evidence type="ECO:0000256" key="8">
    <source>
        <dbReference type="ARBA" id="ARBA00022840"/>
    </source>
</evidence>
<keyword evidence="13" id="KW-1185">Reference proteome</keyword>
<evidence type="ECO:0000256" key="1">
    <source>
        <dbReference type="ARBA" id="ARBA00004496"/>
    </source>
</evidence>